<proteinExistence type="predicted"/>
<evidence type="ECO:0000313" key="11">
    <source>
        <dbReference type="Proteomes" id="UP001595847"/>
    </source>
</evidence>
<dbReference type="InterPro" id="IPR051269">
    <property type="entry name" value="Fe-S_cluster_ET"/>
</dbReference>
<dbReference type="SUPFAM" id="SSF54862">
    <property type="entry name" value="4Fe-4S ferredoxins"/>
    <property type="match status" value="1"/>
</dbReference>
<keyword evidence="11" id="KW-1185">Reference proteome</keyword>
<sequence length="75" mass="7741">MSWNVRVDEDMCIASGMCVGVAPGHFAFDDDTGLSKVVSDGVESGDDTVIAAAESCPVEAILVRDRDGALLAPKG</sequence>
<dbReference type="Gene3D" id="3.30.70.20">
    <property type="match status" value="1"/>
</dbReference>
<keyword evidence="6 8" id="KW-0411">Iron-sulfur</keyword>
<evidence type="ECO:0000256" key="8">
    <source>
        <dbReference type="RuleBase" id="RU368020"/>
    </source>
</evidence>
<keyword evidence="7" id="KW-0003">3Fe-4S</keyword>
<organism evidence="10 11">
    <name type="scientific">Nocardiopsis sediminis</name>
    <dbReference type="NCBI Taxonomy" id="1778267"/>
    <lineage>
        <taxon>Bacteria</taxon>
        <taxon>Bacillati</taxon>
        <taxon>Actinomycetota</taxon>
        <taxon>Actinomycetes</taxon>
        <taxon>Streptosporangiales</taxon>
        <taxon>Nocardiopsidaceae</taxon>
        <taxon>Nocardiopsis</taxon>
    </lineage>
</organism>
<dbReference type="Proteomes" id="UP001595847">
    <property type="component" value="Unassembled WGS sequence"/>
</dbReference>
<name>A0ABV8FRS5_9ACTN</name>
<comment type="function">
    <text evidence="8">Ferredoxins are iron-sulfur proteins that transfer electrons in a wide variety of metabolic reactions.</text>
</comment>
<dbReference type="EMBL" id="JBHSBH010000010">
    <property type="protein sequence ID" value="MFC3997335.1"/>
    <property type="molecule type" value="Genomic_DNA"/>
</dbReference>
<dbReference type="PANTHER" id="PTHR36923">
    <property type="entry name" value="FERREDOXIN"/>
    <property type="match status" value="1"/>
</dbReference>
<gene>
    <name evidence="10" type="ORF">ACFOVU_15500</name>
</gene>
<dbReference type="PROSITE" id="PS51379">
    <property type="entry name" value="4FE4S_FER_2"/>
    <property type="match status" value="1"/>
</dbReference>
<dbReference type="PRINTS" id="PR00352">
    <property type="entry name" value="3FE4SFRDOXIN"/>
</dbReference>
<keyword evidence="4 8" id="KW-0249">Electron transport</keyword>
<protein>
    <recommendedName>
        <fullName evidence="8">Ferredoxin</fullName>
    </recommendedName>
</protein>
<evidence type="ECO:0000259" key="9">
    <source>
        <dbReference type="PROSITE" id="PS51379"/>
    </source>
</evidence>
<feature type="domain" description="4Fe-4S ferredoxin-type" evidence="9">
    <location>
        <begin position="3"/>
        <end position="31"/>
    </location>
</feature>
<evidence type="ECO:0000256" key="7">
    <source>
        <dbReference type="ARBA" id="ARBA00023291"/>
    </source>
</evidence>
<reference evidence="11" key="1">
    <citation type="journal article" date="2019" name="Int. J. Syst. Evol. Microbiol.">
        <title>The Global Catalogue of Microorganisms (GCM) 10K type strain sequencing project: providing services to taxonomists for standard genome sequencing and annotation.</title>
        <authorList>
            <consortium name="The Broad Institute Genomics Platform"/>
            <consortium name="The Broad Institute Genome Sequencing Center for Infectious Disease"/>
            <person name="Wu L."/>
            <person name="Ma J."/>
        </authorList>
    </citation>
    <scope>NUCLEOTIDE SEQUENCE [LARGE SCALE GENOMIC DNA]</scope>
    <source>
        <strain evidence="11">TBRC 1826</strain>
    </source>
</reference>
<evidence type="ECO:0000256" key="1">
    <source>
        <dbReference type="ARBA" id="ARBA00001927"/>
    </source>
</evidence>
<keyword evidence="2 8" id="KW-0813">Transport</keyword>
<dbReference type="Pfam" id="PF13370">
    <property type="entry name" value="Fer4_13"/>
    <property type="match status" value="1"/>
</dbReference>
<accession>A0ABV8FRS5</accession>
<comment type="caution">
    <text evidence="10">The sequence shown here is derived from an EMBL/GenBank/DDBJ whole genome shotgun (WGS) entry which is preliminary data.</text>
</comment>
<comment type="cofactor">
    <cofactor evidence="1">
        <name>[3Fe-4S] cluster</name>
        <dbReference type="ChEBI" id="CHEBI:21137"/>
    </cofactor>
</comment>
<evidence type="ECO:0000256" key="6">
    <source>
        <dbReference type="ARBA" id="ARBA00023014"/>
    </source>
</evidence>
<evidence type="ECO:0000256" key="4">
    <source>
        <dbReference type="ARBA" id="ARBA00022982"/>
    </source>
</evidence>
<evidence type="ECO:0000313" key="10">
    <source>
        <dbReference type="EMBL" id="MFC3997335.1"/>
    </source>
</evidence>
<dbReference type="PANTHER" id="PTHR36923:SF3">
    <property type="entry name" value="FERREDOXIN"/>
    <property type="match status" value="1"/>
</dbReference>
<keyword evidence="5 8" id="KW-0408">Iron</keyword>
<dbReference type="InterPro" id="IPR017896">
    <property type="entry name" value="4Fe4S_Fe-S-bd"/>
</dbReference>
<dbReference type="InterPro" id="IPR001080">
    <property type="entry name" value="3Fe4S_ferredoxin"/>
</dbReference>
<evidence type="ECO:0000256" key="5">
    <source>
        <dbReference type="ARBA" id="ARBA00023004"/>
    </source>
</evidence>
<keyword evidence="3 8" id="KW-0479">Metal-binding</keyword>
<evidence type="ECO:0000256" key="3">
    <source>
        <dbReference type="ARBA" id="ARBA00022723"/>
    </source>
</evidence>
<evidence type="ECO:0000256" key="2">
    <source>
        <dbReference type="ARBA" id="ARBA00022448"/>
    </source>
</evidence>
<dbReference type="RefSeq" id="WP_378534222.1">
    <property type="nucleotide sequence ID" value="NZ_JBHSBH010000010.1"/>
</dbReference>